<dbReference type="AlphaFoldDB" id="A0A3N4M859"/>
<reference evidence="2" key="1">
    <citation type="submission" date="2018-11" db="EMBL/GenBank/DDBJ databases">
        <title>Chitinophaga lutea sp.nov., isolate from arsenic contaminated soil.</title>
        <authorList>
            <person name="Zong Y."/>
        </authorList>
    </citation>
    <scope>NUCLEOTIDE SEQUENCE [LARGE SCALE GENOMIC DNA]</scope>
    <source>
        <strain evidence="2">YLT18</strain>
    </source>
</reference>
<evidence type="ECO:0000313" key="2">
    <source>
        <dbReference type="Proteomes" id="UP000279089"/>
    </source>
</evidence>
<dbReference type="EMBL" id="RMBX01000010">
    <property type="protein sequence ID" value="RPD39732.1"/>
    <property type="molecule type" value="Genomic_DNA"/>
</dbReference>
<protein>
    <submittedName>
        <fullName evidence="1">Uncharacterized protein</fullName>
    </submittedName>
</protein>
<dbReference type="RefSeq" id="WP_120515870.1">
    <property type="nucleotide sequence ID" value="NZ_QXZY01000004.1"/>
</dbReference>
<keyword evidence="2" id="KW-1185">Reference proteome</keyword>
<name>A0A3N4M859_9BACT</name>
<dbReference type="Proteomes" id="UP000279089">
    <property type="component" value="Unassembled WGS sequence"/>
</dbReference>
<organism evidence="1 2">
    <name type="scientific">Chitinophaga barathri</name>
    <dbReference type="NCBI Taxonomy" id="1647451"/>
    <lineage>
        <taxon>Bacteria</taxon>
        <taxon>Pseudomonadati</taxon>
        <taxon>Bacteroidota</taxon>
        <taxon>Chitinophagia</taxon>
        <taxon>Chitinophagales</taxon>
        <taxon>Chitinophagaceae</taxon>
        <taxon>Chitinophaga</taxon>
    </lineage>
</organism>
<gene>
    <name evidence="1" type="ORF">EG028_19015</name>
</gene>
<proteinExistence type="predicted"/>
<accession>A0A3N4M859</accession>
<comment type="caution">
    <text evidence="1">The sequence shown here is derived from an EMBL/GenBank/DDBJ whole genome shotgun (WGS) entry which is preliminary data.</text>
</comment>
<evidence type="ECO:0000313" key="1">
    <source>
        <dbReference type="EMBL" id="RPD39732.1"/>
    </source>
</evidence>
<sequence length="174" mass="20098">MEYNNIRALLEKYWACETTEAEESELRVFYAAHEGPLPADLQEAAPLFRYFHAAEGGEIEEVINMPELFTDRPAPWETETKIIRPFWQGWMKYAAVLLAAAGIVYSVDRFTVKLNQSNDSTVAFKDTYSDPKLAYEQTQRALQILSRNLNKGKKEMEKLSYFNEAQEMVQGNRN</sequence>
<dbReference type="OrthoDB" id="667398at2"/>